<protein>
    <submittedName>
        <fullName evidence="2">Uncharacterized protein</fullName>
    </submittedName>
</protein>
<feature type="compositionally biased region" description="Basic and acidic residues" evidence="1">
    <location>
        <begin position="158"/>
        <end position="182"/>
    </location>
</feature>
<proteinExistence type="predicted"/>
<reference evidence="2 3" key="1">
    <citation type="submission" date="2020-08" db="EMBL/GenBank/DDBJ databases">
        <title>Genomic Encyclopedia of Type Strains, Phase IV (KMG-IV): sequencing the most valuable type-strain genomes for metagenomic binning, comparative biology and taxonomic classification.</title>
        <authorList>
            <person name="Goeker M."/>
        </authorList>
    </citation>
    <scope>NUCLEOTIDE SEQUENCE [LARGE SCALE GENOMIC DNA]</scope>
    <source>
        <strain evidence="2 3">DSM 11490</strain>
    </source>
</reference>
<comment type="caution">
    <text evidence="2">The sequence shown here is derived from an EMBL/GenBank/DDBJ whole genome shotgun (WGS) entry which is preliminary data.</text>
</comment>
<evidence type="ECO:0000313" key="2">
    <source>
        <dbReference type="EMBL" id="MBA8915250.1"/>
    </source>
</evidence>
<keyword evidence="3" id="KW-1185">Reference proteome</keyword>
<feature type="region of interest" description="Disordered" evidence="1">
    <location>
        <begin position="151"/>
        <end position="182"/>
    </location>
</feature>
<dbReference type="Proteomes" id="UP000543554">
    <property type="component" value="Unassembled WGS sequence"/>
</dbReference>
<accession>A0AA40S698</accession>
<dbReference type="AlphaFoldDB" id="A0AA40S698"/>
<feature type="compositionally biased region" description="Basic and acidic residues" evidence="1">
    <location>
        <begin position="11"/>
        <end position="24"/>
    </location>
</feature>
<dbReference type="RefSeq" id="WP_239681575.1">
    <property type="nucleotide sequence ID" value="NZ_BPRF01000019.1"/>
</dbReference>
<sequence>MSGSGGMPRPPAEEKADRTHDRTHGRPPMTAPIPNAPHLSLAIRLSREMMEAERQDFRTSTVWLTREETDLICAALHAASGIDGARLDFLDRCVAAMAARDGTDRVWNMSIDREGLTLGAASASSRSLSSSDGQPSCRAAIDEKMAELECARAWTSDDDPRHAPRRERTTRPEDTRASSKAP</sequence>
<organism evidence="2 3">
    <name type="scientific">Methylorubrum thiocyanatum</name>
    <dbReference type="NCBI Taxonomy" id="47958"/>
    <lineage>
        <taxon>Bacteria</taxon>
        <taxon>Pseudomonadati</taxon>
        <taxon>Pseudomonadota</taxon>
        <taxon>Alphaproteobacteria</taxon>
        <taxon>Hyphomicrobiales</taxon>
        <taxon>Methylobacteriaceae</taxon>
        <taxon>Methylorubrum</taxon>
    </lineage>
</organism>
<feature type="region of interest" description="Disordered" evidence="1">
    <location>
        <begin position="1"/>
        <end position="36"/>
    </location>
</feature>
<dbReference type="EMBL" id="JACJIB010000008">
    <property type="protein sequence ID" value="MBA8915250.1"/>
    <property type="molecule type" value="Genomic_DNA"/>
</dbReference>
<name>A0AA40S698_9HYPH</name>
<evidence type="ECO:0000256" key="1">
    <source>
        <dbReference type="SAM" id="MobiDB-lite"/>
    </source>
</evidence>
<gene>
    <name evidence="2" type="ORF">HNR51_004350</name>
</gene>
<evidence type="ECO:0000313" key="3">
    <source>
        <dbReference type="Proteomes" id="UP000543554"/>
    </source>
</evidence>